<keyword evidence="7" id="KW-0862">Zinc</keyword>
<dbReference type="Pfam" id="PF00882">
    <property type="entry name" value="Zn_dep_PLPC"/>
    <property type="match status" value="1"/>
</dbReference>
<dbReference type="Proteomes" id="UP000271256">
    <property type="component" value="Unassembled WGS sequence"/>
</dbReference>
<keyword evidence="5" id="KW-0732">Signal</keyword>
<dbReference type="EC" id="3.1.4.3" evidence="1"/>
<evidence type="ECO:0000256" key="8">
    <source>
        <dbReference type="ARBA" id="ARBA00031285"/>
    </source>
</evidence>
<keyword evidence="4" id="KW-0479">Metal-binding</keyword>
<dbReference type="AlphaFoldDB" id="A0A494X256"/>
<keyword evidence="3" id="KW-0964">Secreted</keyword>
<evidence type="ECO:0000256" key="4">
    <source>
        <dbReference type="ARBA" id="ARBA00022723"/>
    </source>
</evidence>
<dbReference type="GO" id="GO:0034480">
    <property type="term" value="F:phosphatidylcholine phospholipase C activity"/>
    <property type="evidence" value="ECO:0007669"/>
    <property type="project" value="UniProtKB-EC"/>
</dbReference>
<dbReference type="InterPro" id="IPR029002">
    <property type="entry name" value="PLPC/GPLD1"/>
</dbReference>
<proteinExistence type="predicted"/>
<keyword evidence="6" id="KW-0378">Hydrolase</keyword>
<organism evidence="10 11">
    <name type="scientific">Desulfofundulus salinus</name>
    <dbReference type="NCBI Taxonomy" id="2419843"/>
    <lineage>
        <taxon>Bacteria</taxon>
        <taxon>Bacillati</taxon>
        <taxon>Bacillota</taxon>
        <taxon>Clostridia</taxon>
        <taxon>Eubacteriales</taxon>
        <taxon>Peptococcaceae</taxon>
        <taxon>Desulfofundulus</taxon>
    </lineage>
</organism>
<gene>
    <name evidence="10" type="ORF">D7024_09900</name>
</gene>
<dbReference type="GO" id="GO:0008270">
    <property type="term" value="F:zinc ion binding"/>
    <property type="evidence" value="ECO:0007669"/>
    <property type="project" value="InterPro"/>
</dbReference>
<dbReference type="PROSITE" id="PS51346">
    <property type="entry name" value="PROKAR_ZN_DEPEND_PLPC_2"/>
    <property type="match status" value="1"/>
</dbReference>
<evidence type="ECO:0000256" key="7">
    <source>
        <dbReference type="ARBA" id="ARBA00022833"/>
    </source>
</evidence>
<sequence>MLAKSGYDNSALTGEDLPLVINPSTWAIAKRFLAVADPLQNLVDRGGVTHTFCNQQALTILEQDGLKEQVRLLRRHLVTFNRGTLWADRGWKCFAHYLDPRSGKGLGSWPDAAGECEEYFQRALTCWQKGRRDQALFYLGAAIHLVQDLCVPHHACGVAFNGHQQYEAWVQEHCGLFRVNRGGYYQVASRPGDWVYANARLAREYYPRVRTGREYHEVTGVLLGLAQRTTAGFLAYFFSLVT</sequence>
<protein>
    <recommendedName>
        <fullName evidence="2">Phospholipase C</fullName>
        <ecNumber evidence="1">3.1.4.3</ecNumber>
    </recommendedName>
    <alternativeName>
        <fullName evidence="8">Phosphatidylcholine cholinephosphohydrolase</fullName>
    </alternativeName>
</protein>
<dbReference type="SMART" id="SM00770">
    <property type="entry name" value="Zn_dep_PLPC"/>
    <property type="match status" value="1"/>
</dbReference>
<evidence type="ECO:0000256" key="5">
    <source>
        <dbReference type="ARBA" id="ARBA00022729"/>
    </source>
</evidence>
<evidence type="ECO:0000256" key="3">
    <source>
        <dbReference type="ARBA" id="ARBA00022525"/>
    </source>
</evidence>
<feature type="domain" description="Zn-dependent PLC" evidence="9">
    <location>
        <begin position="36"/>
        <end position="242"/>
    </location>
</feature>
<dbReference type="SUPFAM" id="SSF48537">
    <property type="entry name" value="Phospholipase C/P1 nuclease"/>
    <property type="match status" value="1"/>
</dbReference>
<evidence type="ECO:0000313" key="11">
    <source>
        <dbReference type="Proteomes" id="UP000271256"/>
    </source>
</evidence>
<dbReference type="Gene3D" id="1.10.575.10">
    <property type="entry name" value="P1 Nuclease"/>
    <property type="match status" value="1"/>
</dbReference>
<evidence type="ECO:0000259" key="9">
    <source>
        <dbReference type="PROSITE" id="PS51346"/>
    </source>
</evidence>
<dbReference type="InterPro" id="IPR008947">
    <property type="entry name" value="PLipase_C/P1_nuclease_dom_sf"/>
</dbReference>
<dbReference type="InterPro" id="IPR001531">
    <property type="entry name" value="Zn_PLipaseC"/>
</dbReference>
<evidence type="ECO:0000256" key="6">
    <source>
        <dbReference type="ARBA" id="ARBA00022801"/>
    </source>
</evidence>
<dbReference type="EMBL" id="RBWE01000001">
    <property type="protein sequence ID" value="RKO67235.1"/>
    <property type="molecule type" value="Genomic_DNA"/>
</dbReference>
<dbReference type="OrthoDB" id="1677163at2"/>
<evidence type="ECO:0000313" key="10">
    <source>
        <dbReference type="EMBL" id="RKO67235.1"/>
    </source>
</evidence>
<evidence type="ECO:0000256" key="2">
    <source>
        <dbReference type="ARBA" id="ARBA00018391"/>
    </source>
</evidence>
<evidence type="ECO:0000256" key="1">
    <source>
        <dbReference type="ARBA" id="ARBA00012018"/>
    </source>
</evidence>
<keyword evidence="11" id="KW-1185">Reference proteome</keyword>
<reference evidence="10 11" key="1">
    <citation type="submission" date="2018-10" db="EMBL/GenBank/DDBJ databases">
        <authorList>
            <person name="Grouzdev D.S."/>
            <person name="Krutkina M.S."/>
            <person name="Tourova T.P."/>
            <person name="Nazina T.N."/>
        </authorList>
    </citation>
    <scope>NUCLEOTIDE SEQUENCE [LARGE SCALE GENOMIC DNA]</scope>
    <source>
        <strain evidence="10 11">435</strain>
    </source>
</reference>
<accession>A0A494X256</accession>
<dbReference type="CDD" id="cd11009">
    <property type="entry name" value="Zn_dep_PLPC"/>
    <property type="match status" value="1"/>
</dbReference>
<name>A0A494X256_9FIRM</name>
<comment type="caution">
    <text evidence="10">The sequence shown here is derived from an EMBL/GenBank/DDBJ whole genome shotgun (WGS) entry which is preliminary data.</text>
</comment>